<dbReference type="Gene3D" id="1.20.120.1220">
    <property type="match status" value="1"/>
</dbReference>
<keyword evidence="3" id="KW-1003">Cell membrane</keyword>
<dbReference type="InterPro" id="IPR050882">
    <property type="entry name" value="Prepilin_peptidase/N-MTase"/>
</dbReference>
<evidence type="ECO:0000256" key="6">
    <source>
        <dbReference type="ARBA" id="ARBA00023136"/>
    </source>
</evidence>
<comment type="subcellular location">
    <subcellularLocation>
        <location evidence="1">Cell membrane</location>
        <topology evidence="1">Multi-pass membrane protein</topology>
    </subcellularLocation>
</comment>
<feature type="transmembrane region" description="Helical" evidence="7">
    <location>
        <begin position="87"/>
        <end position="107"/>
    </location>
</feature>
<dbReference type="InterPro" id="IPR000045">
    <property type="entry name" value="Prepilin_IV_endopep_pep"/>
</dbReference>
<organism evidence="10 11">
    <name type="scientific">Paenibacillus nicotianae</name>
    <dbReference type="NCBI Taxonomy" id="1526551"/>
    <lineage>
        <taxon>Bacteria</taxon>
        <taxon>Bacillati</taxon>
        <taxon>Bacillota</taxon>
        <taxon>Bacilli</taxon>
        <taxon>Bacillales</taxon>
        <taxon>Paenibacillaceae</taxon>
        <taxon>Paenibacillus</taxon>
    </lineage>
</organism>
<proteinExistence type="inferred from homology"/>
<evidence type="ECO:0000256" key="4">
    <source>
        <dbReference type="ARBA" id="ARBA00022692"/>
    </source>
</evidence>
<dbReference type="GO" id="GO:0016787">
    <property type="term" value="F:hydrolase activity"/>
    <property type="evidence" value="ECO:0007669"/>
    <property type="project" value="UniProtKB-KW"/>
</dbReference>
<keyword evidence="6 7" id="KW-0472">Membrane</keyword>
<dbReference type="EC" id="3.4.23.-" evidence="10"/>
<dbReference type="Proteomes" id="UP001597403">
    <property type="component" value="Unassembled WGS sequence"/>
</dbReference>
<keyword evidence="4 7" id="KW-0812">Transmembrane</keyword>
<dbReference type="EMBL" id="JBHUGF010000010">
    <property type="protein sequence ID" value="MFD1991819.1"/>
    <property type="molecule type" value="Genomic_DNA"/>
</dbReference>
<evidence type="ECO:0000313" key="11">
    <source>
        <dbReference type="Proteomes" id="UP001597403"/>
    </source>
</evidence>
<protein>
    <submittedName>
        <fullName evidence="10">Prepilin peptidase</fullName>
        <ecNumber evidence="10">3.4.23.-</ecNumber>
    </submittedName>
</protein>
<feature type="transmembrane region" description="Helical" evidence="7">
    <location>
        <begin position="192"/>
        <end position="219"/>
    </location>
</feature>
<feature type="transmembrane region" description="Helical" evidence="7">
    <location>
        <begin position="113"/>
        <end position="131"/>
    </location>
</feature>
<feature type="domain" description="Prepilin peptidase A24 N-terminal" evidence="9">
    <location>
        <begin position="22"/>
        <end position="105"/>
    </location>
</feature>
<dbReference type="Pfam" id="PF01478">
    <property type="entry name" value="Peptidase_A24"/>
    <property type="match status" value="1"/>
</dbReference>
<dbReference type="Pfam" id="PF06750">
    <property type="entry name" value="A24_N_bact"/>
    <property type="match status" value="1"/>
</dbReference>
<evidence type="ECO:0000259" key="8">
    <source>
        <dbReference type="Pfam" id="PF01478"/>
    </source>
</evidence>
<accession>A0ABW4V0E2</accession>
<dbReference type="PANTHER" id="PTHR30487:SF0">
    <property type="entry name" value="PREPILIN LEADER PEPTIDASE_N-METHYLTRANSFERASE-RELATED"/>
    <property type="match status" value="1"/>
</dbReference>
<evidence type="ECO:0000256" key="7">
    <source>
        <dbReference type="SAM" id="Phobius"/>
    </source>
</evidence>
<evidence type="ECO:0000256" key="5">
    <source>
        <dbReference type="ARBA" id="ARBA00022989"/>
    </source>
</evidence>
<keyword evidence="10" id="KW-0378">Hydrolase</keyword>
<dbReference type="RefSeq" id="WP_379283829.1">
    <property type="nucleotide sequence ID" value="NZ_JBHUGF010000010.1"/>
</dbReference>
<name>A0ABW4V0E2_9BACL</name>
<evidence type="ECO:0000259" key="9">
    <source>
        <dbReference type="Pfam" id="PF06750"/>
    </source>
</evidence>
<dbReference type="PANTHER" id="PTHR30487">
    <property type="entry name" value="TYPE 4 PREPILIN-LIKE PROTEINS LEADER PEPTIDE-PROCESSING ENZYME"/>
    <property type="match status" value="1"/>
</dbReference>
<evidence type="ECO:0000256" key="2">
    <source>
        <dbReference type="ARBA" id="ARBA00005801"/>
    </source>
</evidence>
<reference evidence="11" key="1">
    <citation type="journal article" date="2019" name="Int. J. Syst. Evol. Microbiol.">
        <title>The Global Catalogue of Microorganisms (GCM) 10K type strain sequencing project: providing services to taxonomists for standard genome sequencing and annotation.</title>
        <authorList>
            <consortium name="The Broad Institute Genomics Platform"/>
            <consortium name="The Broad Institute Genome Sequencing Center for Infectious Disease"/>
            <person name="Wu L."/>
            <person name="Ma J."/>
        </authorList>
    </citation>
    <scope>NUCLEOTIDE SEQUENCE [LARGE SCALE GENOMIC DNA]</scope>
    <source>
        <strain evidence="11">CGMCC 1.15067</strain>
    </source>
</reference>
<evidence type="ECO:0000256" key="1">
    <source>
        <dbReference type="ARBA" id="ARBA00004651"/>
    </source>
</evidence>
<feature type="transmembrane region" description="Helical" evidence="7">
    <location>
        <begin position="138"/>
        <end position="157"/>
    </location>
</feature>
<feature type="transmembrane region" description="Helical" evidence="7">
    <location>
        <begin position="12"/>
        <end position="34"/>
    </location>
</feature>
<keyword evidence="5 7" id="KW-1133">Transmembrane helix</keyword>
<feature type="transmembrane region" description="Helical" evidence="7">
    <location>
        <begin position="239"/>
        <end position="259"/>
    </location>
</feature>
<evidence type="ECO:0000256" key="3">
    <source>
        <dbReference type="ARBA" id="ARBA00022475"/>
    </source>
</evidence>
<feature type="transmembrane region" description="Helical" evidence="7">
    <location>
        <begin position="163"/>
        <end position="180"/>
    </location>
</feature>
<comment type="similarity">
    <text evidence="2">Belongs to the peptidase A24 family.</text>
</comment>
<gene>
    <name evidence="10" type="ORF">ACFSGI_17750</name>
</gene>
<dbReference type="InterPro" id="IPR010627">
    <property type="entry name" value="Prepilin_pept_A24_N"/>
</dbReference>
<sequence length="263" mass="28693">MNKKVDQITMDIMLWINIYIVVLGMVLGSFFHVVAWRVPEGQSIVHPPSSCSHCQHRLSALDMIPVLSYIGTKGRCRYCRTKISIQYPIGEAITGLLFLWIFLHFGWTSDTLVGWLLVSLSVIITLSDLQVMKIPNKVLLFFAPIFLILIAFASGTISMISHLGGAIAGGGLLLLIAIISRGGMGMGDVKLFALYGWVIGFANVWLALFVACLLGTLIGVGLRLLGRVHKQQPIPFGPFLAAGTLISFVYGSQIIDAYLSLIG</sequence>
<comment type="caution">
    <text evidence="10">The sequence shown here is derived from an EMBL/GenBank/DDBJ whole genome shotgun (WGS) entry which is preliminary data.</text>
</comment>
<keyword evidence="11" id="KW-1185">Reference proteome</keyword>
<evidence type="ECO:0000313" key="10">
    <source>
        <dbReference type="EMBL" id="MFD1991819.1"/>
    </source>
</evidence>
<feature type="domain" description="Prepilin type IV endopeptidase peptidase" evidence="8">
    <location>
        <begin position="115"/>
        <end position="220"/>
    </location>
</feature>